<evidence type="ECO:0000313" key="7">
    <source>
        <dbReference type="Proteomes" id="UP000037267"/>
    </source>
</evidence>
<dbReference type="NCBIfam" id="TIGR00530">
    <property type="entry name" value="AGP_acyltrn"/>
    <property type="match status" value="1"/>
</dbReference>
<reference evidence="7" key="1">
    <citation type="submission" date="2015-07" db="EMBL/GenBank/DDBJ databases">
        <title>Draft genome sequence of the purine-degrading Gottschalkia purinilyticum DSM 1384 (formerly Clostridium purinilyticum).</title>
        <authorList>
            <person name="Poehlein A."/>
            <person name="Schiel-Bengelsdorf B."/>
            <person name="Bengelsdorf F.R."/>
            <person name="Daniel R."/>
            <person name="Duerre P."/>
        </authorList>
    </citation>
    <scope>NUCLEOTIDE SEQUENCE [LARGE SCALE GENOMIC DNA]</scope>
    <source>
        <strain evidence="7">DSM 1384</strain>
    </source>
</reference>
<keyword evidence="4" id="KW-0444">Lipid biosynthesis</keyword>
<organism evidence="6 7">
    <name type="scientific">Gottschalkia purinilytica</name>
    <name type="common">Clostridium purinilyticum</name>
    <dbReference type="NCBI Taxonomy" id="1503"/>
    <lineage>
        <taxon>Bacteria</taxon>
        <taxon>Bacillati</taxon>
        <taxon>Bacillota</taxon>
        <taxon>Tissierellia</taxon>
        <taxon>Tissierellales</taxon>
        <taxon>Gottschalkiaceae</taxon>
        <taxon>Gottschalkia</taxon>
    </lineage>
</organism>
<comment type="domain">
    <text evidence="4">The HXXXXD motif is essential for acyltransferase activity and may constitute the binding site for the phosphate moiety of the glycerol-3-phosphate.</text>
</comment>
<keyword evidence="2 4" id="KW-0808">Transferase</keyword>
<comment type="caution">
    <text evidence="6">The sequence shown here is derived from an EMBL/GenBank/DDBJ whole genome shotgun (WGS) entry which is preliminary data.</text>
</comment>
<dbReference type="GO" id="GO:0006654">
    <property type="term" value="P:phosphatidic acid biosynthetic process"/>
    <property type="evidence" value="ECO:0007669"/>
    <property type="project" value="TreeGrafter"/>
</dbReference>
<dbReference type="RefSeq" id="WP_050356285.1">
    <property type="nucleotide sequence ID" value="NZ_LGSS01000017.1"/>
</dbReference>
<name>A0A0L0W7K6_GOTPU</name>
<dbReference type="GO" id="GO:0003841">
    <property type="term" value="F:1-acylglycerol-3-phosphate O-acyltransferase activity"/>
    <property type="evidence" value="ECO:0007669"/>
    <property type="project" value="UniProtKB-UniRule"/>
</dbReference>
<evidence type="ECO:0000256" key="1">
    <source>
        <dbReference type="ARBA" id="ARBA00008655"/>
    </source>
</evidence>
<feature type="domain" description="Phospholipid/glycerol acyltransferase" evidence="5">
    <location>
        <begin position="35"/>
        <end position="147"/>
    </location>
</feature>
<dbReference type="GO" id="GO:0016020">
    <property type="term" value="C:membrane"/>
    <property type="evidence" value="ECO:0007669"/>
    <property type="project" value="InterPro"/>
</dbReference>
<keyword evidence="4" id="KW-0594">Phospholipid biosynthesis</keyword>
<dbReference type="Proteomes" id="UP000037267">
    <property type="component" value="Unassembled WGS sequence"/>
</dbReference>
<dbReference type="InterPro" id="IPR002123">
    <property type="entry name" value="Plipid/glycerol_acylTrfase"/>
</dbReference>
<evidence type="ECO:0000256" key="3">
    <source>
        <dbReference type="ARBA" id="ARBA00023315"/>
    </source>
</evidence>
<accession>A0A0L0W7K6</accession>
<dbReference type="InterPro" id="IPR004552">
    <property type="entry name" value="AGP_acyltrans"/>
</dbReference>
<evidence type="ECO:0000256" key="2">
    <source>
        <dbReference type="ARBA" id="ARBA00022679"/>
    </source>
</evidence>
<dbReference type="SUPFAM" id="SSF69593">
    <property type="entry name" value="Glycerol-3-phosphate (1)-acyltransferase"/>
    <property type="match status" value="1"/>
</dbReference>
<keyword evidence="3 4" id="KW-0012">Acyltransferase</keyword>
<comment type="catalytic activity">
    <reaction evidence="4">
        <text>a 1-acyl-sn-glycero-3-phosphate + an acyl-CoA = a 1,2-diacyl-sn-glycero-3-phosphate + CoA</text>
        <dbReference type="Rhea" id="RHEA:19709"/>
        <dbReference type="ChEBI" id="CHEBI:57287"/>
        <dbReference type="ChEBI" id="CHEBI:57970"/>
        <dbReference type="ChEBI" id="CHEBI:58342"/>
        <dbReference type="ChEBI" id="CHEBI:58608"/>
        <dbReference type="EC" id="2.3.1.51"/>
    </reaction>
</comment>
<evidence type="ECO:0000259" key="5">
    <source>
        <dbReference type="SMART" id="SM00563"/>
    </source>
</evidence>
<dbReference type="SMART" id="SM00563">
    <property type="entry name" value="PlsC"/>
    <property type="match status" value="1"/>
</dbReference>
<dbReference type="CDD" id="cd07989">
    <property type="entry name" value="LPLAT_AGPAT-like"/>
    <property type="match status" value="1"/>
</dbReference>
<sequence>MIFYNLVKNLSKIMFKLGYKLKIIGIENIPKNGKVIICSNHVNLLDPILIAAISPRQLHFMAKKELFKNKFLKIIFNGLGAFPVDREGADLSAIRNSLKILKEDKVFALFPEGTRMTEMNLDSVKPGVAMISIKSKSPIVPVYIDTNYKPFTKLKVIIGKPISFEDYYDKKLSTDDYRELSKRVLKEIYKYKDR</sequence>
<protein>
    <recommendedName>
        <fullName evidence="4">1-acyl-sn-glycerol-3-phosphate acyltransferase</fullName>
        <ecNumber evidence="4">2.3.1.51</ecNumber>
    </recommendedName>
</protein>
<evidence type="ECO:0000313" key="6">
    <source>
        <dbReference type="EMBL" id="KNF07446.1"/>
    </source>
</evidence>
<dbReference type="EC" id="2.3.1.51" evidence="4"/>
<dbReference type="EMBL" id="LGSS01000017">
    <property type="protein sequence ID" value="KNF07446.1"/>
    <property type="molecule type" value="Genomic_DNA"/>
</dbReference>
<dbReference type="PANTHER" id="PTHR10434">
    <property type="entry name" value="1-ACYL-SN-GLYCEROL-3-PHOSPHATE ACYLTRANSFERASE"/>
    <property type="match status" value="1"/>
</dbReference>
<dbReference type="Pfam" id="PF01553">
    <property type="entry name" value="Acyltransferase"/>
    <property type="match status" value="1"/>
</dbReference>
<keyword evidence="4" id="KW-0443">Lipid metabolism</keyword>
<dbReference type="STRING" id="1503.CLPU_17c00710"/>
<keyword evidence="4" id="KW-1208">Phospholipid metabolism</keyword>
<dbReference type="OrthoDB" id="9803035at2"/>
<evidence type="ECO:0000256" key="4">
    <source>
        <dbReference type="RuleBase" id="RU361267"/>
    </source>
</evidence>
<keyword evidence="7" id="KW-1185">Reference proteome</keyword>
<comment type="similarity">
    <text evidence="1 4">Belongs to the 1-acyl-sn-glycerol-3-phosphate acyltransferase family.</text>
</comment>
<dbReference type="AlphaFoldDB" id="A0A0L0W7K6"/>
<gene>
    <name evidence="6" type="ORF">CLPU_17c00710</name>
</gene>
<proteinExistence type="inferred from homology"/>
<dbReference type="PANTHER" id="PTHR10434:SF40">
    <property type="entry name" value="1-ACYL-SN-GLYCEROL-3-PHOSPHATE ACYLTRANSFERASE"/>
    <property type="match status" value="1"/>
</dbReference>